<dbReference type="InterPro" id="IPR013096">
    <property type="entry name" value="Cupin_2"/>
</dbReference>
<dbReference type="PIRSF" id="PIRSF037087">
    <property type="entry name" value="UCP037087"/>
    <property type="match status" value="1"/>
</dbReference>
<dbReference type="Gene3D" id="2.60.120.10">
    <property type="entry name" value="Jelly Rolls"/>
    <property type="match status" value="1"/>
</dbReference>
<gene>
    <name evidence="2" type="ORF">MGN01_02480</name>
</gene>
<name>A0A512JEN0_9HYPH</name>
<evidence type="ECO:0000259" key="1">
    <source>
        <dbReference type="Pfam" id="PF07883"/>
    </source>
</evidence>
<sequence>MTSSPNHSSCRLVQAGAAFTGKQGLDYAVGISAESVGAKGIHLQLVTIPPLAKAKAHKHEAHETAIYALSGVSGCWYGDALEEHAMVQPGNFFYIPAGVPHLPYNPSADAPCIAVIARTDPNEQESVVLMPELDAIRPDPFSGAAED</sequence>
<dbReference type="InterPro" id="IPR011051">
    <property type="entry name" value="RmlC_Cupin_sf"/>
</dbReference>
<dbReference type="OrthoDB" id="7271331at2"/>
<reference evidence="2 3" key="1">
    <citation type="submission" date="2019-07" db="EMBL/GenBank/DDBJ databases">
        <title>Whole genome shotgun sequence of Methylobacterium gnaphalii NBRC 107716.</title>
        <authorList>
            <person name="Hosoyama A."/>
            <person name="Uohara A."/>
            <person name="Ohji S."/>
            <person name="Ichikawa N."/>
        </authorList>
    </citation>
    <scope>NUCLEOTIDE SEQUENCE [LARGE SCALE GENOMIC DNA]</scope>
    <source>
        <strain evidence="2 3">NBRC 107716</strain>
    </source>
</reference>
<protein>
    <submittedName>
        <fullName evidence="2">Cupin</fullName>
    </submittedName>
</protein>
<keyword evidence="3" id="KW-1185">Reference proteome</keyword>
<evidence type="ECO:0000313" key="2">
    <source>
        <dbReference type="EMBL" id="GEP08403.1"/>
    </source>
</evidence>
<dbReference type="Proteomes" id="UP000321750">
    <property type="component" value="Unassembled WGS sequence"/>
</dbReference>
<dbReference type="AlphaFoldDB" id="A0A512JEN0"/>
<dbReference type="InterPro" id="IPR017102">
    <property type="entry name" value="UCP037087"/>
</dbReference>
<dbReference type="InterPro" id="IPR014710">
    <property type="entry name" value="RmlC-like_jellyroll"/>
</dbReference>
<comment type="caution">
    <text evidence="2">The sequence shown here is derived from an EMBL/GenBank/DDBJ whole genome shotgun (WGS) entry which is preliminary data.</text>
</comment>
<dbReference type="RefSeq" id="WP_147044748.1">
    <property type="nucleotide sequence ID" value="NZ_BJZV01000001.1"/>
</dbReference>
<evidence type="ECO:0000313" key="3">
    <source>
        <dbReference type="Proteomes" id="UP000321750"/>
    </source>
</evidence>
<dbReference type="CDD" id="cd02210">
    <property type="entry name" value="cupin_BLR2406-like"/>
    <property type="match status" value="1"/>
</dbReference>
<organism evidence="2 3">
    <name type="scientific">Methylobacterium gnaphalii</name>
    <dbReference type="NCBI Taxonomy" id="1010610"/>
    <lineage>
        <taxon>Bacteria</taxon>
        <taxon>Pseudomonadati</taxon>
        <taxon>Pseudomonadota</taxon>
        <taxon>Alphaproteobacteria</taxon>
        <taxon>Hyphomicrobiales</taxon>
        <taxon>Methylobacteriaceae</taxon>
        <taxon>Methylobacterium</taxon>
    </lineage>
</organism>
<dbReference type="EMBL" id="BJZV01000001">
    <property type="protein sequence ID" value="GEP08403.1"/>
    <property type="molecule type" value="Genomic_DNA"/>
</dbReference>
<proteinExistence type="predicted"/>
<accession>A0A512JEN0</accession>
<dbReference type="Pfam" id="PF07883">
    <property type="entry name" value="Cupin_2"/>
    <property type="match status" value="1"/>
</dbReference>
<feature type="domain" description="Cupin type-2" evidence="1">
    <location>
        <begin position="45"/>
        <end position="114"/>
    </location>
</feature>
<dbReference type="SUPFAM" id="SSF51182">
    <property type="entry name" value="RmlC-like cupins"/>
    <property type="match status" value="1"/>
</dbReference>